<keyword evidence="2 8" id="KW-0813">Transport</keyword>
<evidence type="ECO:0000313" key="13">
    <source>
        <dbReference type="EMBL" id="ADV45783.1"/>
    </source>
</evidence>
<dbReference type="GO" id="GO:0009279">
    <property type="term" value="C:cell outer membrane"/>
    <property type="evidence" value="ECO:0007669"/>
    <property type="project" value="UniProtKB-SubCell"/>
</dbReference>
<evidence type="ECO:0000256" key="10">
    <source>
        <dbReference type="SAM" id="SignalP"/>
    </source>
</evidence>
<dbReference type="InterPro" id="IPR012910">
    <property type="entry name" value="Plug_dom"/>
</dbReference>
<evidence type="ECO:0000256" key="9">
    <source>
        <dbReference type="RuleBase" id="RU003357"/>
    </source>
</evidence>
<evidence type="ECO:0000256" key="5">
    <source>
        <dbReference type="ARBA" id="ARBA00023077"/>
    </source>
</evidence>
<dbReference type="eggNOG" id="COG4771">
    <property type="taxonomic scope" value="Bacteria"/>
</dbReference>
<feature type="domain" description="TonB-dependent receptor-like beta-barrel" evidence="11">
    <location>
        <begin position="190"/>
        <end position="627"/>
    </location>
</feature>
<evidence type="ECO:0000259" key="11">
    <source>
        <dbReference type="Pfam" id="PF00593"/>
    </source>
</evidence>
<evidence type="ECO:0000256" key="6">
    <source>
        <dbReference type="ARBA" id="ARBA00023136"/>
    </source>
</evidence>
<keyword evidence="13" id="KW-0675">Receptor</keyword>
<keyword evidence="7 8" id="KW-0998">Cell outer membrane</keyword>
<sequence>MIRRTLTLSALTAAFLYAQPAEDLGTIDVNATFETTVVKDVAGEEIRSADVAAALAKQVPGVTLVRRSAVANDIVVRGLKKDNLSVTIDGAQLYGACPNRMDPPISHVLANNIDTIEVTEGPFDVSEPGALGASVKIHTLKPAKEFKGDFNLGLGRWNYRKLATTLSGGTDTVRFYLGLSTETSDQYKDGNGDDFYGQQMRFIANHPTAKKGMAYQPKYKDLAAYTKSTLMGKLFWDITDNQSLELSYTANRSDDVLYPNTPMDADYDNSDLFDSKYIIRNLGSYSDKLTFHYFHTKVDHPMSNRYRRSVKKKGIIKHWLQSKVDGGAIVDEWTMGGHSLEGGLEYSVRNWDGNYYKNGKLFPAAKRHSIYDVDTKDYGLYLKDHYLMGALTWDLGLRYDHFDVDTPRPGDRDRSFDGLGGNILATYHLNESWSLFAGVGSALRVPDPKELYYRNKQGKDVGNDNLDPVRNYEIDAGAEWSNERFDLRVKGFYNYLNDDILYNATLNHYENTDAYIYGVELSGSYNYSDSLYFDSSLTWLRGKKKDPLTGQSDTDLPEIPPLKFTLGANWMPTDTWTLRAELQASGRWDKIDSENGEQVLGGWGVVNLKAQKSWGDHLELTVGVDNLFDKTYAVSNTYKDLTLIAGGSTMLLNEPGRYIYTNIRYKF</sequence>
<evidence type="ECO:0000256" key="2">
    <source>
        <dbReference type="ARBA" id="ARBA00022448"/>
    </source>
</evidence>
<gene>
    <name evidence="13" type="ordered locus">Nitsa_0513</name>
</gene>
<name>E6X0R3_NITSE</name>
<organism evidence="13 14">
    <name type="scientific">Nitratifractor salsuginis (strain DSM 16511 / JCM 12458 / E9I37-1)</name>
    <dbReference type="NCBI Taxonomy" id="749222"/>
    <lineage>
        <taxon>Bacteria</taxon>
        <taxon>Pseudomonadati</taxon>
        <taxon>Campylobacterota</taxon>
        <taxon>Epsilonproteobacteria</taxon>
        <taxon>Campylobacterales</taxon>
        <taxon>Sulfurovaceae</taxon>
        <taxon>Nitratifractor</taxon>
    </lineage>
</organism>
<dbReference type="CDD" id="cd01347">
    <property type="entry name" value="ligand_gated_channel"/>
    <property type="match status" value="1"/>
</dbReference>
<protein>
    <submittedName>
        <fullName evidence="13">TonB-dependent receptor</fullName>
    </submittedName>
</protein>
<evidence type="ECO:0000256" key="8">
    <source>
        <dbReference type="PROSITE-ProRule" id="PRU01360"/>
    </source>
</evidence>
<reference evidence="13 14" key="1">
    <citation type="journal article" date="2011" name="Stand. Genomic Sci.">
        <title>Complete genome sequence of Nitratifractor salsuginis type strain (E9I37-1).</title>
        <authorList>
            <person name="Anderson I."/>
            <person name="Sikorski J."/>
            <person name="Zeytun A."/>
            <person name="Nolan M."/>
            <person name="Lapidus A."/>
            <person name="Lucas S."/>
            <person name="Hammon N."/>
            <person name="Deshpande S."/>
            <person name="Cheng J.F."/>
            <person name="Tapia R."/>
            <person name="Han C."/>
            <person name="Goodwin L."/>
            <person name="Pitluck S."/>
            <person name="Liolios K."/>
            <person name="Pagani I."/>
            <person name="Ivanova N."/>
            <person name="Huntemann M."/>
            <person name="Mavromatis K."/>
            <person name="Ovchinikova G."/>
            <person name="Pati A."/>
            <person name="Chen A."/>
            <person name="Palaniappan K."/>
            <person name="Land M."/>
            <person name="Hauser L."/>
            <person name="Brambilla E.M."/>
            <person name="Ngatchou-Djao O.D."/>
            <person name="Rohde M."/>
            <person name="Tindall B.J."/>
            <person name="Goker M."/>
            <person name="Detter J.C."/>
            <person name="Woyke T."/>
            <person name="Bristow J."/>
            <person name="Eisen J.A."/>
            <person name="Markowitz V."/>
            <person name="Hugenholtz P."/>
            <person name="Klenk H.P."/>
            <person name="Kyrpides N.C."/>
        </authorList>
    </citation>
    <scope>NUCLEOTIDE SEQUENCE [LARGE SCALE GENOMIC DNA]</scope>
    <source>
        <strain evidence="14">DSM 16511 / JCM 12458 / E9I37-1</strain>
    </source>
</reference>
<feature type="domain" description="TonB-dependent receptor plug" evidence="12">
    <location>
        <begin position="33"/>
        <end position="126"/>
    </location>
</feature>
<dbReference type="HOGENOM" id="CLU_014873_2_1_7"/>
<dbReference type="AlphaFoldDB" id="E6X0R3"/>
<dbReference type="Pfam" id="PF07715">
    <property type="entry name" value="Plug"/>
    <property type="match status" value="1"/>
</dbReference>
<evidence type="ECO:0000259" key="12">
    <source>
        <dbReference type="Pfam" id="PF07715"/>
    </source>
</evidence>
<evidence type="ECO:0000313" key="14">
    <source>
        <dbReference type="Proteomes" id="UP000008633"/>
    </source>
</evidence>
<dbReference type="InterPro" id="IPR036942">
    <property type="entry name" value="Beta-barrel_TonB_sf"/>
</dbReference>
<dbReference type="KEGG" id="nsa:Nitsa_0513"/>
<dbReference type="InterPro" id="IPR037066">
    <property type="entry name" value="Plug_dom_sf"/>
</dbReference>
<dbReference type="RefSeq" id="WP_013553479.1">
    <property type="nucleotide sequence ID" value="NC_014935.1"/>
</dbReference>
<keyword evidence="14" id="KW-1185">Reference proteome</keyword>
<dbReference type="GO" id="GO:0015344">
    <property type="term" value="F:siderophore uptake transmembrane transporter activity"/>
    <property type="evidence" value="ECO:0007669"/>
    <property type="project" value="TreeGrafter"/>
</dbReference>
<dbReference type="PANTHER" id="PTHR30069:SF49">
    <property type="entry name" value="OUTER MEMBRANE PROTEIN C"/>
    <property type="match status" value="1"/>
</dbReference>
<dbReference type="Gene3D" id="2.170.130.10">
    <property type="entry name" value="TonB-dependent receptor, plug domain"/>
    <property type="match status" value="1"/>
</dbReference>
<keyword evidence="10" id="KW-0732">Signal</keyword>
<reference evidence="14" key="2">
    <citation type="submission" date="2011-01" db="EMBL/GenBank/DDBJ databases">
        <title>The complete genome of Nitratifractor salsuginis DSM 16511.</title>
        <authorList>
            <consortium name="US DOE Joint Genome Institute (JGI-PGF)"/>
            <person name="Lucas S."/>
            <person name="Copeland A."/>
            <person name="Lapidus A."/>
            <person name="Bruce D."/>
            <person name="Goodwin L."/>
            <person name="Pitluck S."/>
            <person name="Kyrpides N."/>
            <person name="Mavromatis K."/>
            <person name="Ivanova N."/>
            <person name="Mikhailova N."/>
            <person name="Zeytun A."/>
            <person name="Detter J.C."/>
            <person name="Tapia R."/>
            <person name="Han C."/>
            <person name="Land M."/>
            <person name="Hauser L."/>
            <person name="Markowitz V."/>
            <person name="Cheng J.-F."/>
            <person name="Hugenholtz P."/>
            <person name="Woyke T."/>
            <person name="Wu D."/>
            <person name="Tindall B."/>
            <person name="Schuetze A."/>
            <person name="Brambilla E."/>
            <person name="Klenk H.-P."/>
            <person name="Eisen J.A."/>
        </authorList>
    </citation>
    <scope>NUCLEOTIDE SEQUENCE [LARGE SCALE GENOMIC DNA]</scope>
    <source>
        <strain evidence="14">DSM 16511 / JCM 12458 / E9I37-1</strain>
    </source>
</reference>
<dbReference type="Proteomes" id="UP000008633">
    <property type="component" value="Chromosome"/>
</dbReference>
<comment type="subcellular location">
    <subcellularLocation>
        <location evidence="1 8">Cell outer membrane</location>
        <topology evidence="1 8">Multi-pass membrane protein</topology>
    </subcellularLocation>
</comment>
<dbReference type="PANTHER" id="PTHR30069">
    <property type="entry name" value="TONB-DEPENDENT OUTER MEMBRANE RECEPTOR"/>
    <property type="match status" value="1"/>
</dbReference>
<dbReference type="Gene3D" id="2.40.170.20">
    <property type="entry name" value="TonB-dependent receptor, beta-barrel domain"/>
    <property type="match status" value="1"/>
</dbReference>
<keyword evidence="6 8" id="KW-0472">Membrane</keyword>
<proteinExistence type="inferred from homology"/>
<dbReference type="InterPro" id="IPR000531">
    <property type="entry name" value="Beta-barrel_TonB"/>
</dbReference>
<evidence type="ECO:0000256" key="4">
    <source>
        <dbReference type="ARBA" id="ARBA00022692"/>
    </source>
</evidence>
<accession>E6X0R3</accession>
<dbReference type="InterPro" id="IPR039426">
    <property type="entry name" value="TonB-dep_rcpt-like"/>
</dbReference>
<keyword evidence="3 8" id="KW-1134">Transmembrane beta strand</keyword>
<keyword evidence="4 8" id="KW-0812">Transmembrane</keyword>
<feature type="signal peptide" evidence="10">
    <location>
        <begin position="1"/>
        <end position="20"/>
    </location>
</feature>
<evidence type="ECO:0000256" key="3">
    <source>
        <dbReference type="ARBA" id="ARBA00022452"/>
    </source>
</evidence>
<feature type="chain" id="PRO_5003214751" evidence="10">
    <location>
        <begin position="21"/>
        <end position="667"/>
    </location>
</feature>
<dbReference type="STRING" id="749222.Nitsa_0513"/>
<comment type="similarity">
    <text evidence="8 9">Belongs to the TonB-dependent receptor family.</text>
</comment>
<dbReference type="GO" id="GO:0044718">
    <property type="term" value="P:siderophore transmembrane transport"/>
    <property type="evidence" value="ECO:0007669"/>
    <property type="project" value="TreeGrafter"/>
</dbReference>
<keyword evidence="5 9" id="KW-0798">TonB box</keyword>
<dbReference type="Pfam" id="PF00593">
    <property type="entry name" value="TonB_dep_Rec_b-barrel"/>
    <property type="match status" value="1"/>
</dbReference>
<evidence type="ECO:0000256" key="7">
    <source>
        <dbReference type="ARBA" id="ARBA00023237"/>
    </source>
</evidence>
<dbReference type="SUPFAM" id="SSF56935">
    <property type="entry name" value="Porins"/>
    <property type="match status" value="1"/>
</dbReference>
<evidence type="ECO:0000256" key="1">
    <source>
        <dbReference type="ARBA" id="ARBA00004571"/>
    </source>
</evidence>
<dbReference type="PROSITE" id="PS52016">
    <property type="entry name" value="TONB_DEPENDENT_REC_3"/>
    <property type="match status" value="1"/>
</dbReference>
<dbReference type="EMBL" id="CP002452">
    <property type="protein sequence ID" value="ADV45783.1"/>
    <property type="molecule type" value="Genomic_DNA"/>
</dbReference>